<dbReference type="GO" id="GO:0003724">
    <property type="term" value="F:RNA helicase activity"/>
    <property type="evidence" value="ECO:0007669"/>
    <property type="project" value="UniProtKB-EC"/>
</dbReference>
<dbReference type="PROSITE" id="PS51192">
    <property type="entry name" value="HELICASE_ATP_BIND_1"/>
    <property type="match status" value="1"/>
</dbReference>
<dbReference type="InterPro" id="IPR002464">
    <property type="entry name" value="DNA/RNA_helicase_DEAH_CS"/>
</dbReference>
<feature type="compositionally biased region" description="Polar residues" evidence="9">
    <location>
        <begin position="834"/>
        <end position="850"/>
    </location>
</feature>
<keyword evidence="5" id="KW-0347">Helicase</keyword>
<keyword evidence="13" id="KW-1185">Reference proteome</keyword>
<evidence type="ECO:0000256" key="7">
    <source>
        <dbReference type="ARBA" id="ARBA00038040"/>
    </source>
</evidence>
<keyword evidence="3" id="KW-0547">Nucleotide-binding</keyword>
<dbReference type="InterPro" id="IPR007502">
    <property type="entry name" value="Helicase-assoc_dom"/>
</dbReference>
<dbReference type="FunFam" id="3.40.50.300:FF:000615">
    <property type="entry name" value="pre-mRNA-splicing factor ATP-dependent RNA helicase DEAH7"/>
    <property type="match status" value="1"/>
</dbReference>
<dbReference type="FunFam" id="3.40.50.300:FF:000145">
    <property type="entry name" value="probable ATP-dependent RNA helicase DHX40"/>
    <property type="match status" value="1"/>
</dbReference>
<dbReference type="OrthoDB" id="10253254at2759"/>
<feature type="compositionally biased region" description="Basic and acidic residues" evidence="9">
    <location>
        <begin position="114"/>
        <end position="126"/>
    </location>
</feature>
<proteinExistence type="inferred from homology"/>
<dbReference type="GO" id="GO:0005524">
    <property type="term" value="F:ATP binding"/>
    <property type="evidence" value="ECO:0007669"/>
    <property type="project" value="UniProtKB-KW"/>
</dbReference>
<dbReference type="GO" id="GO:0016787">
    <property type="term" value="F:hydrolase activity"/>
    <property type="evidence" value="ECO:0007669"/>
    <property type="project" value="UniProtKB-KW"/>
</dbReference>
<accession>A0A9K3CX20</accession>
<feature type="domain" description="Helicase ATP-binding" evidence="10">
    <location>
        <begin position="161"/>
        <end position="325"/>
    </location>
</feature>
<dbReference type="Pfam" id="PF00271">
    <property type="entry name" value="Helicase_C"/>
    <property type="match status" value="1"/>
</dbReference>
<evidence type="ECO:0000256" key="2">
    <source>
        <dbReference type="ARBA" id="ARBA00022664"/>
    </source>
</evidence>
<dbReference type="InterPro" id="IPR027417">
    <property type="entry name" value="P-loop_NTPase"/>
</dbReference>
<evidence type="ECO:0000256" key="8">
    <source>
        <dbReference type="ARBA" id="ARBA00047984"/>
    </source>
</evidence>
<dbReference type="SUPFAM" id="SSF52540">
    <property type="entry name" value="P-loop containing nucleoside triphosphate hydrolases"/>
    <property type="match status" value="1"/>
</dbReference>
<feature type="non-terminal residue" evidence="12">
    <location>
        <position position="1"/>
    </location>
</feature>
<dbReference type="EC" id="3.6.4.13" evidence="1"/>
<sequence length="850" mass="94442">DMWVRSRLSASGVVTRHQDIVDDDDTSQVNLVFKSDIPECLRDKTSAVKTAMIQDVNVAVLDPSSDMAVIARKGCESIKALRKQKTRMAATDIAGTQGSAIGKLVQEDEEEEAQERGRGGDDRDKGYGQMQAKNKDDALSRAEIKRVRESLPIAACRDHLVELVKSQQILIVEGATGSGKTTQLGQYLLDAGLAKHGMIAVTQPRRIAAVSVAARVSDERGVKCGESEVGYTIRFEDKTCDKTKLRFLTDGVLLRACLTDPNLEQYSCVIIDEAHERALNSDVLLGLLKMIVGRRSDLRVIITSATLDSEQFAKFFNNVMVFRIPGRTYPVEVFHSRSPKEDYAQAAVDQCARINAQDGDGDVLVFATGQGDVEGIAEMLRAKLQEKLAEAEERCQPLPRTCLVLPMYSQLRAASQAEIFRPAPKGCRKIVIATNIAETSLTIDGIRFVVDCGYCKLKVYNPKLGIDSLPVVPISRFSANQRAGRAGRTAPGICYRLYTEYAYKHHMFNATVPEIKRSSLANVVLNLATLDQGDPTLFPFLDAPPPTAIREAQRMLWRLGALNDNGGVTARGKLMCRFPVEPPLSRMILASVSVKDTNAKGRAEREREKNMGLEHLPSPSVCCVDDVCTVAAMLSVQKVFETPYGKEEEARRCHEKFAVPESDHLTLLNVFQLWSKKKHDHKWIRDHYLHNPQLKKALEVRTQLLELVDKLNLPRGSTEDWDVVRQAISSGYIHHVAFLKGLDKYVNLINRAPCQLHPSSALQGMAGSARYVIYHEVMHVAQGEYMSVVGQVDPLWIRDYAQNQFDATLYTGNGQMQELPALPEGNEEEEWERQMQSTKASSHLSSPLGP</sequence>
<dbReference type="Pfam" id="PF07717">
    <property type="entry name" value="OB_NTP_bind"/>
    <property type="match status" value="1"/>
</dbReference>
<evidence type="ECO:0000256" key="1">
    <source>
        <dbReference type="ARBA" id="ARBA00012552"/>
    </source>
</evidence>
<dbReference type="PANTHER" id="PTHR18934">
    <property type="entry name" value="ATP-DEPENDENT RNA HELICASE"/>
    <property type="match status" value="1"/>
</dbReference>
<evidence type="ECO:0000256" key="9">
    <source>
        <dbReference type="SAM" id="MobiDB-lite"/>
    </source>
</evidence>
<dbReference type="Gene3D" id="1.20.120.1080">
    <property type="match status" value="1"/>
</dbReference>
<keyword evidence="2" id="KW-0507">mRNA processing</keyword>
<dbReference type="SMART" id="SM00847">
    <property type="entry name" value="HA2"/>
    <property type="match status" value="1"/>
</dbReference>
<dbReference type="PROSITE" id="PS00690">
    <property type="entry name" value="DEAH_ATP_HELICASE"/>
    <property type="match status" value="1"/>
</dbReference>
<dbReference type="InterPro" id="IPR011709">
    <property type="entry name" value="DEAD-box_helicase_OB_fold"/>
</dbReference>
<evidence type="ECO:0000259" key="10">
    <source>
        <dbReference type="PROSITE" id="PS51192"/>
    </source>
</evidence>
<evidence type="ECO:0000313" key="12">
    <source>
        <dbReference type="EMBL" id="GIQ84572.1"/>
    </source>
</evidence>
<evidence type="ECO:0000313" key="13">
    <source>
        <dbReference type="Proteomes" id="UP000265618"/>
    </source>
</evidence>
<dbReference type="Pfam" id="PF21010">
    <property type="entry name" value="HA2_C"/>
    <property type="match status" value="1"/>
</dbReference>
<dbReference type="InterPro" id="IPR014001">
    <property type="entry name" value="Helicase_ATP-bd"/>
</dbReference>
<dbReference type="CDD" id="cd17917">
    <property type="entry name" value="DEXHc_RHA-like"/>
    <property type="match status" value="1"/>
</dbReference>
<dbReference type="PROSITE" id="PS51194">
    <property type="entry name" value="HELICASE_CTER"/>
    <property type="match status" value="1"/>
</dbReference>
<dbReference type="InterPro" id="IPR011545">
    <property type="entry name" value="DEAD/DEAH_box_helicase_dom"/>
</dbReference>
<organism evidence="12 13">
    <name type="scientific">Kipferlia bialata</name>
    <dbReference type="NCBI Taxonomy" id="797122"/>
    <lineage>
        <taxon>Eukaryota</taxon>
        <taxon>Metamonada</taxon>
        <taxon>Carpediemonas-like organisms</taxon>
        <taxon>Kipferlia</taxon>
    </lineage>
</organism>
<dbReference type="SMART" id="SM00487">
    <property type="entry name" value="DEXDc"/>
    <property type="match status" value="1"/>
</dbReference>
<comment type="similarity">
    <text evidence="7">Belongs to the DEAD box helicase family. DEAH subfamily. PRP16 sub-subfamily.</text>
</comment>
<evidence type="ECO:0000256" key="6">
    <source>
        <dbReference type="ARBA" id="ARBA00022840"/>
    </source>
</evidence>
<dbReference type="Proteomes" id="UP000265618">
    <property type="component" value="Unassembled WGS sequence"/>
</dbReference>
<feature type="domain" description="Helicase C-terminal" evidence="11">
    <location>
        <begin position="347"/>
        <end position="531"/>
    </location>
</feature>
<dbReference type="PANTHER" id="PTHR18934:SF91">
    <property type="entry name" value="PRE-MRNA-SPLICING FACTOR ATP-DEPENDENT RNA HELICASE PRP16"/>
    <property type="match status" value="1"/>
</dbReference>
<comment type="catalytic activity">
    <reaction evidence="8">
        <text>ATP + H2O = ADP + phosphate + H(+)</text>
        <dbReference type="Rhea" id="RHEA:13065"/>
        <dbReference type="ChEBI" id="CHEBI:15377"/>
        <dbReference type="ChEBI" id="CHEBI:15378"/>
        <dbReference type="ChEBI" id="CHEBI:30616"/>
        <dbReference type="ChEBI" id="CHEBI:43474"/>
        <dbReference type="ChEBI" id="CHEBI:456216"/>
        <dbReference type="EC" id="3.6.4.13"/>
    </reaction>
</comment>
<dbReference type="Pfam" id="PF04408">
    <property type="entry name" value="WHD_HA2"/>
    <property type="match status" value="1"/>
</dbReference>
<name>A0A9K3CX20_9EUKA</name>
<dbReference type="InterPro" id="IPR001650">
    <property type="entry name" value="Helicase_C-like"/>
</dbReference>
<evidence type="ECO:0000256" key="3">
    <source>
        <dbReference type="ARBA" id="ARBA00022741"/>
    </source>
</evidence>
<dbReference type="GO" id="GO:0006397">
    <property type="term" value="P:mRNA processing"/>
    <property type="evidence" value="ECO:0007669"/>
    <property type="project" value="UniProtKB-KW"/>
</dbReference>
<dbReference type="AlphaFoldDB" id="A0A9K3CX20"/>
<comment type="caution">
    <text evidence="12">The sequence shown here is derived from an EMBL/GenBank/DDBJ whole genome shotgun (WGS) entry which is preliminary data.</text>
</comment>
<dbReference type="CDD" id="cd18791">
    <property type="entry name" value="SF2_C_RHA"/>
    <property type="match status" value="1"/>
</dbReference>
<dbReference type="Gene3D" id="3.40.50.300">
    <property type="entry name" value="P-loop containing nucleotide triphosphate hydrolases"/>
    <property type="match status" value="2"/>
</dbReference>
<reference evidence="12 13" key="1">
    <citation type="journal article" date="2018" name="PLoS ONE">
        <title>The draft genome of Kipferlia bialata reveals reductive genome evolution in fornicate parasites.</title>
        <authorList>
            <person name="Tanifuji G."/>
            <person name="Takabayashi S."/>
            <person name="Kume K."/>
            <person name="Takagi M."/>
            <person name="Nakayama T."/>
            <person name="Kamikawa R."/>
            <person name="Inagaki Y."/>
            <person name="Hashimoto T."/>
        </authorList>
    </citation>
    <scope>NUCLEOTIDE SEQUENCE [LARGE SCALE GENOMIC DNA]</scope>
    <source>
        <strain evidence="12">NY0173</strain>
    </source>
</reference>
<dbReference type="GO" id="GO:0003723">
    <property type="term" value="F:RNA binding"/>
    <property type="evidence" value="ECO:0007669"/>
    <property type="project" value="TreeGrafter"/>
</dbReference>
<dbReference type="InterPro" id="IPR048333">
    <property type="entry name" value="HA2_WH"/>
</dbReference>
<evidence type="ECO:0000256" key="5">
    <source>
        <dbReference type="ARBA" id="ARBA00022806"/>
    </source>
</evidence>
<dbReference type="Pfam" id="PF00270">
    <property type="entry name" value="DEAD"/>
    <property type="match status" value="1"/>
</dbReference>
<dbReference type="EMBL" id="BDIP01001523">
    <property type="protein sequence ID" value="GIQ84572.1"/>
    <property type="molecule type" value="Genomic_DNA"/>
</dbReference>
<gene>
    <name evidence="12" type="ORF">KIPB_006091</name>
</gene>
<feature type="region of interest" description="Disordered" evidence="9">
    <location>
        <begin position="819"/>
        <end position="850"/>
    </location>
</feature>
<evidence type="ECO:0000259" key="11">
    <source>
        <dbReference type="PROSITE" id="PS51194"/>
    </source>
</evidence>
<keyword evidence="4" id="KW-0378">Hydrolase</keyword>
<feature type="region of interest" description="Disordered" evidence="9">
    <location>
        <begin position="99"/>
        <end position="139"/>
    </location>
</feature>
<dbReference type="SMART" id="SM00490">
    <property type="entry name" value="HELICc"/>
    <property type="match status" value="1"/>
</dbReference>
<evidence type="ECO:0000256" key="4">
    <source>
        <dbReference type="ARBA" id="ARBA00022801"/>
    </source>
</evidence>
<keyword evidence="6" id="KW-0067">ATP-binding</keyword>
<protein>
    <recommendedName>
        <fullName evidence="1">RNA helicase</fullName>
        <ecNumber evidence="1">3.6.4.13</ecNumber>
    </recommendedName>
</protein>